<dbReference type="GeneID" id="98149623"/>
<keyword evidence="1" id="KW-0285">Flavoprotein</keyword>
<evidence type="ECO:0000256" key="1">
    <source>
        <dbReference type="ARBA" id="ARBA00022630"/>
    </source>
</evidence>
<evidence type="ECO:0000259" key="4">
    <source>
        <dbReference type="Pfam" id="PF01494"/>
    </source>
</evidence>
<gene>
    <name evidence="5" type="ORF">BJX67DRAFT_389832</name>
</gene>
<dbReference type="PANTHER" id="PTHR43004">
    <property type="entry name" value="TRK SYSTEM POTASSIUM UPTAKE PROTEIN"/>
    <property type="match status" value="1"/>
</dbReference>
<dbReference type="Gene3D" id="3.30.9.10">
    <property type="entry name" value="D-Amino Acid Oxidase, subunit A, domain 2"/>
    <property type="match status" value="1"/>
</dbReference>
<proteinExistence type="predicted"/>
<keyword evidence="2" id="KW-0274">FAD</keyword>
<protein>
    <submittedName>
        <fullName evidence="5">FAD binding domain-containing protein</fullName>
    </submittedName>
</protein>
<evidence type="ECO:0000313" key="6">
    <source>
        <dbReference type="Proteomes" id="UP001610432"/>
    </source>
</evidence>
<dbReference type="RefSeq" id="XP_070890002.1">
    <property type="nucleotide sequence ID" value="XM_071034551.1"/>
</dbReference>
<evidence type="ECO:0000256" key="3">
    <source>
        <dbReference type="ARBA" id="ARBA00023002"/>
    </source>
</evidence>
<dbReference type="InterPro" id="IPR036188">
    <property type="entry name" value="FAD/NAD-bd_sf"/>
</dbReference>
<dbReference type="SUPFAM" id="SSF51905">
    <property type="entry name" value="FAD/NAD(P)-binding domain"/>
    <property type="match status" value="1"/>
</dbReference>
<name>A0ABR4M357_9EURO</name>
<dbReference type="EMBL" id="JBFXLQ010000004">
    <property type="protein sequence ID" value="KAL2871023.1"/>
    <property type="molecule type" value="Genomic_DNA"/>
</dbReference>
<evidence type="ECO:0000313" key="5">
    <source>
        <dbReference type="EMBL" id="KAL2871023.1"/>
    </source>
</evidence>
<dbReference type="InterPro" id="IPR002938">
    <property type="entry name" value="FAD-bd"/>
</dbReference>
<dbReference type="Gene3D" id="3.40.30.120">
    <property type="match status" value="1"/>
</dbReference>
<reference evidence="5 6" key="1">
    <citation type="submission" date="2024-07" db="EMBL/GenBank/DDBJ databases">
        <title>Section-level genome sequencing and comparative genomics of Aspergillus sections Usti and Cavernicolus.</title>
        <authorList>
            <consortium name="Lawrence Berkeley National Laboratory"/>
            <person name="Nybo J.L."/>
            <person name="Vesth T.C."/>
            <person name="Theobald S."/>
            <person name="Frisvad J.C."/>
            <person name="Larsen T.O."/>
            <person name="Kjaerboelling I."/>
            <person name="Rothschild-Mancinelli K."/>
            <person name="Lyhne E.K."/>
            <person name="Kogle M.E."/>
            <person name="Barry K."/>
            <person name="Clum A."/>
            <person name="Na H."/>
            <person name="Ledsgaard L."/>
            <person name="Lin J."/>
            <person name="Lipzen A."/>
            <person name="Kuo A."/>
            <person name="Riley R."/>
            <person name="Mondo S."/>
            <person name="Labutti K."/>
            <person name="Haridas S."/>
            <person name="Pangalinan J."/>
            <person name="Salamov A.A."/>
            <person name="Simmons B.A."/>
            <person name="Magnuson J.K."/>
            <person name="Chen J."/>
            <person name="Drula E."/>
            <person name="Henrissat B."/>
            <person name="Wiebenga A."/>
            <person name="Lubbers R.J."/>
            <person name="Gomes A.C."/>
            <person name="Macurrencykelacurrency M.R."/>
            <person name="Stajich J."/>
            <person name="Grigoriev I.V."/>
            <person name="Mortensen U.H."/>
            <person name="De Vries R.P."/>
            <person name="Baker S.E."/>
            <person name="Andersen M.R."/>
        </authorList>
    </citation>
    <scope>NUCLEOTIDE SEQUENCE [LARGE SCALE GENOMIC DNA]</scope>
    <source>
        <strain evidence="5 6">CBS 449.75</strain>
    </source>
</reference>
<dbReference type="InterPro" id="IPR050641">
    <property type="entry name" value="RIFMO-like"/>
</dbReference>
<sequence>MSVIIVGGGPIGLLTSISLSHQGIPHTLFERYAGTSIHPKAVGLHPRTMEVLRSLGLEDAVAAASAPPHSHSKTAWYTDLGLARREIVTRTAWGGGDLHAPEYEAYSPSRYTVLPQIRLEPILLRRARELNPGGIVHCAEVVDVREDEQADRVFVSVRRGGTDGLVEEHSASYVIAADAGRTVGRRLGIAMRGEEGILDMVSAHLRAPHLRQWHPDPDVLILWFIDPARGGSINTGLLYHLGPYNQGSDGEEWMFACARRASDSKFSEEEMLARLRETLKIPAAELDGKVELLSLSHWLVNAVVADSFRSACGRVFLVGDAAHRIPPWGALGLNTGVQDVHNLVWKLALSLRHEKSGGGALNDLLDTYEAERRPIALRVAETSLANLRNHALAMDRALGIDPAKSAAENTASFNAYFDESHPLHAQMRDAVARAQAVLDVEFHAPGAEIGWFYPSVDVKGEGAATRHDGQINEDGEFELCVYYPSTIPGHHLPHFWVDRGGMRKSSRDLLRRDQCVLFARSEWLKGAGDVDVHVEVVDGVHWIEGAVLVRPDGIVAWRAGLSGEHSKNPSRTNWNPG</sequence>
<dbReference type="Gene3D" id="3.50.50.60">
    <property type="entry name" value="FAD/NAD(P)-binding domain"/>
    <property type="match status" value="1"/>
</dbReference>
<comment type="caution">
    <text evidence="5">The sequence shown here is derived from an EMBL/GenBank/DDBJ whole genome shotgun (WGS) entry which is preliminary data.</text>
</comment>
<keyword evidence="6" id="KW-1185">Reference proteome</keyword>
<dbReference type="Proteomes" id="UP001610432">
    <property type="component" value="Unassembled WGS sequence"/>
</dbReference>
<feature type="domain" description="FAD-binding" evidence="4">
    <location>
        <begin position="2"/>
        <end position="381"/>
    </location>
</feature>
<dbReference type="Pfam" id="PF21274">
    <property type="entry name" value="Rng_hyd_C"/>
    <property type="match status" value="1"/>
</dbReference>
<dbReference type="PANTHER" id="PTHR43004:SF8">
    <property type="entry name" value="FAD-BINDING DOMAIN-CONTAINING PROTEIN-RELATED"/>
    <property type="match status" value="1"/>
</dbReference>
<accession>A0ABR4M357</accession>
<evidence type="ECO:0000256" key="2">
    <source>
        <dbReference type="ARBA" id="ARBA00022827"/>
    </source>
</evidence>
<keyword evidence="3" id="KW-0560">Oxidoreductase</keyword>
<dbReference type="PRINTS" id="PR00420">
    <property type="entry name" value="RNGMNOXGNASE"/>
</dbReference>
<organism evidence="5 6">
    <name type="scientific">Aspergillus lucknowensis</name>
    <dbReference type="NCBI Taxonomy" id="176173"/>
    <lineage>
        <taxon>Eukaryota</taxon>
        <taxon>Fungi</taxon>
        <taxon>Dikarya</taxon>
        <taxon>Ascomycota</taxon>
        <taxon>Pezizomycotina</taxon>
        <taxon>Eurotiomycetes</taxon>
        <taxon>Eurotiomycetidae</taxon>
        <taxon>Eurotiales</taxon>
        <taxon>Aspergillaceae</taxon>
        <taxon>Aspergillus</taxon>
        <taxon>Aspergillus subgen. Nidulantes</taxon>
    </lineage>
</organism>
<dbReference type="Pfam" id="PF01494">
    <property type="entry name" value="FAD_binding_3"/>
    <property type="match status" value="1"/>
</dbReference>